<dbReference type="Pfam" id="PF11746">
    <property type="entry name" value="DUF3303"/>
    <property type="match status" value="1"/>
</dbReference>
<evidence type="ECO:0000313" key="1">
    <source>
        <dbReference type="EMBL" id="SVD27895.1"/>
    </source>
</evidence>
<proteinExistence type="predicted"/>
<accession>A0A382U1V8</accession>
<dbReference type="EMBL" id="UINC01140633">
    <property type="protein sequence ID" value="SVD27895.1"/>
    <property type="molecule type" value="Genomic_DNA"/>
</dbReference>
<dbReference type="AlphaFoldDB" id="A0A382U1V8"/>
<dbReference type="InterPro" id="IPR021734">
    <property type="entry name" value="DUF3303"/>
</dbReference>
<name>A0A382U1V8_9ZZZZ</name>
<gene>
    <name evidence="1" type="ORF">METZ01_LOCUS380749</name>
</gene>
<protein>
    <recommendedName>
        <fullName evidence="2">DUF3303 domain-containing protein</fullName>
    </recommendedName>
</protein>
<sequence length="94" mass="10535">MLYMMEWSIKADGYDKAHNRFLQGAAPMPEGSTLLGRWHAPGSVNGWLLVETDKPETVYVHAAEWGDVIDWETTPVFTDEQAGASSVEGRDRRP</sequence>
<reference evidence="1" key="1">
    <citation type="submission" date="2018-05" db="EMBL/GenBank/DDBJ databases">
        <authorList>
            <person name="Lanie J.A."/>
            <person name="Ng W.-L."/>
            <person name="Kazmierczak K.M."/>
            <person name="Andrzejewski T.M."/>
            <person name="Davidsen T.M."/>
            <person name="Wayne K.J."/>
            <person name="Tettelin H."/>
            <person name="Glass J.I."/>
            <person name="Rusch D."/>
            <person name="Podicherti R."/>
            <person name="Tsui H.-C.T."/>
            <person name="Winkler M.E."/>
        </authorList>
    </citation>
    <scope>NUCLEOTIDE SEQUENCE</scope>
</reference>
<organism evidence="1">
    <name type="scientific">marine metagenome</name>
    <dbReference type="NCBI Taxonomy" id="408172"/>
    <lineage>
        <taxon>unclassified sequences</taxon>
        <taxon>metagenomes</taxon>
        <taxon>ecological metagenomes</taxon>
    </lineage>
</organism>
<evidence type="ECO:0008006" key="2">
    <source>
        <dbReference type="Google" id="ProtNLM"/>
    </source>
</evidence>